<dbReference type="InterPro" id="IPR012961">
    <property type="entry name" value="Ski2/MTR4_C"/>
</dbReference>
<keyword evidence="5" id="KW-0175">Coiled coil</keyword>
<proteinExistence type="predicted"/>
<keyword evidence="1" id="KW-0547">Nucleotide-binding</keyword>
<dbReference type="AlphaFoldDB" id="A0A1J0AFX7"/>
<dbReference type="SUPFAM" id="SSF52540">
    <property type="entry name" value="P-loop containing nucleoside triphosphate hydrolases"/>
    <property type="match status" value="1"/>
</dbReference>
<evidence type="ECO:0000256" key="6">
    <source>
        <dbReference type="SAM" id="MobiDB-lite"/>
    </source>
</evidence>
<dbReference type="Pfam" id="PF08148">
    <property type="entry name" value="DSHCT"/>
    <property type="match status" value="1"/>
</dbReference>
<keyword evidence="3" id="KW-0347">Helicase</keyword>
<dbReference type="InterPro" id="IPR027417">
    <property type="entry name" value="P-loop_NTPase"/>
</dbReference>
<dbReference type="KEGG" id="glt:GlitD10_2507"/>
<dbReference type="Gene3D" id="1.10.3380.30">
    <property type="match status" value="1"/>
</dbReference>
<evidence type="ECO:0000256" key="5">
    <source>
        <dbReference type="SAM" id="Coils"/>
    </source>
</evidence>
<dbReference type="PANTHER" id="PTHR12131:SF1">
    <property type="entry name" value="ATP-DEPENDENT RNA HELICASE SUPV3L1, MITOCHONDRIAL-RELATED"/>
    <property type="match status" value="1"/>
</dbReference>
<dbReference type="OrthoDB" id="3229913at2"/>
<dbReference type="SMART" id="SM01142">
    <property type="entry name" value="DSHCT"/>
    <property type="match status" value="1"/>
</dbReference>
<dbReference type="InterPro" id="IPR001650">
    <property type="entry name" value="Helicase_C-like"/>
</dbReference>
<evidence type="ECO:0000256" key="4">
    <source>
        <dbReference type="ARBA" id="ARBA00022840"/>
    </source>
</evidence>
<dbReference type="GO" id="GO:0005524">
    <property type="term" value="F:ATP binding"/>
    <property type="evidence" value="ECO:0007669"/>
    <property type="project" value="UniProtKB-KW"/>
</dbReference>
<dbReference type="SMART" id="SM00490">
    <property type="entry name" value="HELICc"/>
    <property type="match status" value="1"/>
</dbReference>
<dbReference type="CDD" id="cd18795">
    <property type="entry name" value="SF2_C_Ski2"/>
    <property type="match status" value="1"/>
</dbReference>
<feature type="coiled-coil region" evidence="5">
    <location>
        <begin position="460"/>
        <end position="519"/>
    </location>
</feature>
<evidence type="ECO:0000313" key="10">
    <source>
        <dbReference type="Proteomes" id="UP000180235"/>
    </source>
</evidence>
<evidence type="ECO:0000256" key="3">
    <source>
        <dbReference type="ARBA" id="ARBA00022806"/>
    </source>
</evidence>
<dbReference type="SMART" id="SM00487">
    <property type="entry name" value="DEXDc"/>
    <property type="match status" value="1"/>
</dbReference>
<dbReference type="EMBL" id="CP017675">
    <property type="protein sequence ID" value="APB34844.1"/>
    <property type="molecule type" value="Genomic_DNA"/>
</dbReference>
<dbReference type="STRING" id="1188229.GlitD10_2507"/>
<dbReference type="Pfam" id="PF00271">
    <property type="entry name" value="Helicase_C"/>
    <property type="match status" value="1"/>
</dbReference>
<dbReference type="InterPro" id="IPR050699">
    <property type="entry name" value="RNA-DNA_Helicase"/>
</dbReference>
<dbReference type="GO" id="GO:0003676">
    <property type="term" value="F:nucleic acid binding"/>
    <property type="evidence" value="ECO:0007669"/>
    <property type="project" value="InterPro"/>
</dbReference>
<evidence type="ECO:0000256" key="2">
    <source>
        <dbReference type="ARBA" id="ARBA00022801"/>
    </source>
</evidence>
<evidence type="ECO:0000256" key="1">
    <source>
        <dbReference type="ARBA" id="ARBA00022741"/>
    </source>
</evidence>
<evidence type="ECO:0000259" key="8">
    <source>
        <dbReference type="PROSITE" id="PS51194"/>
    </source>
</evidence>
<feature type="coiled-coil region" evidence="5">
    <location>
        <begin position="662"/>
        <end position="689"/>
    </location>
</feature>
<reference evidence="9 10" key="1">
    <citation type="submission" date="2016-10" db="EMBL/GenBank/DDBJ databases">
        <title>Description of Gloeomargarita lithophora gen. nov., sp. nov., a thylakoid-bearing basal-branching cyanobacterium with intracellular carbonates, and proposal for Gloeomargaritales ord. nov.</title>
        <authorList>
            <person name="Moreira D."/>
            <person name="Tavera R."/>
            <person name="Benzerara K."/>
            <person name="Skouri-Panet F."/>
            <person name="Couradeau E."/>
            <person name="Gerard E."/>
            <person name="Loussert C."/>
            <person name="Novelo E."/>
            <person name="Zivanovic Y."/>
            <person name="Lopez-Garcia P."/>
        </authorList>
    </citation>
    <scope>NUCLEOTIDE SEQUENCE [LARGE SCALE GENOMIC DNA]</scope>
    <source>
        <strain evidence="9 10">D10</strain>
    </source>
</reference>
<dbReference type="PROSITE" id="PS51194">
    <property type="entry name" value="HELICASE_CTER"/>
    <property type="match status" value="1"/>
</dbReference>
<dbReference type="GO" id="GO:0070478">
    <property type="term" value="P:nuclear-transcribed mRNA catabolic process, 3'-5' exonucleolytic nonsense-mediated decay"/>
    <property type="evidence" value="ECO:0007669"/>
    <property type="project" value="TreeGrafter"/>
</dbReference>
<accession>A0A1J0AFX7</accession>
<gene>
    <name evidence="9" type="ORF">GlitD10_2507</name>
</gene>
<keyword evidence="10" id="KW-1185">Reference proteome</keyword>
<dbReference type="Proteomes" id="UP000180235">
    <property type="component" value="Chromosome"/>
</dbReference>
<feature type="domain" description="Helicase C-terminal" evidence="8">
    <location>
        <begin position="247"/>
        <end position="435"/>
    </location>
</feature>
<dbReference type="InterPro" id="IPR011545">
    <property type="entry name" value="DEAD/DEAH_box_helicase_dom"/>
</dbReference>
<dbReference type="RefSeq" id="WP_071455226.1">
    <property type="nucleotide sequence ID" value="NZ_CP017675.1"/>
</dbReference>
<dbReference type="GO" id="GO:0004386">
    <property type="term" value="F:helicase activity"/>
    <property type="evidence" value="ECO:0007669"/>
    <property type="project" value="UniProtKB-KW"/>
</dbReference>
<keyword evidence="4" id="KW-0067">ATP-binding</keyword>
<evidence type="ECO:0000313" key="9">
    <source>
        <dbReference type="EMBL" id="APB34844.1"/>
    </source>
</evidence>
<dbReference type="Pfam" id="PF00270">
    <property type="entry name" value="DEAD"/>
    <property type="match status" value="1"/>
</dbReference>
<name>A0A1J0AFX7_9CYAN</name>
<dbReference type="InterPro" id="IPR014001">
    <property type="entry name" value="Helicase_ATP-bd"/>
</dbReference>
<dbReference type="GO" id="GO:0055087">
    <property type="term" value="C:Ski complex"/>
    <property type="evidence" value="ECO:0007669"/>
    <property type="project" value="TreeGrafter"/>
</dbReference>
<dbReference type="GO" id="GO:0016787">
    <property type="term" value="F:hydrolase activity"/>
    <property type="evidence" value="ECO:0007669"/>
    <property type="project" value="UniProtKB-KW"/>
</dbReference>
<sequence length="879" mass="98006">MGNALTPDPSELFPFALDDFQLQAMAVLAQGHSVVVCAPTGSGKTLVAEYGIHRALHRGERVFYTTPLKALSNQKFRDFRQQFGPETVGLLTGDVCINRDAPIVVMTTEIFRNMLYGTPIGEVGTSLTGLNAVILDECHYMNDPQRGTVWEETIIYCPQAVQLVALSATVANSLDLTHWIGQVHGPTELIYSDFRPVPLQYFFGNDKGIFPLLNDTQTGPNSRLKLRRPAGDRQGIPDISMVVRTLQEWDLLPAIYFIFSRRGCDQAVQTVRELDLLTPAESATLRQQVDDFLARNPELYQPGAMLTALYRGIAAHHAGVLPPWKALIETLFQQGLIRVVFATETLAAGINMPARTTVIASLSKRTDRGHRLLFPSEFLQMAGRAGRRGMDDQGYVITLQTPFEGAKEAVRFALADPDPLESKFSPSYGMVLNLLQMHTLEETKALIQSSFGQFLSLRSLQPLQDKLAQLNAQKQQFEQELTGVDVTQAAQYEKLQQQHKEARRLLKILEEQARETRQKQLSLAVNFAITGTLLIMQGKHVPQATPAVLVTRVAGGGQFPYLICLGRDNRWYVITTQDVIDLHAELPRMTAVDDLTPPQDLPPKPGQHRQGSEKTATLAQKIPDFAPLDTAPEVQSQRQQVDELAAQLAQHPGQYLQKSSALVQKQYQLDKINQQIQNVEQELRQKSQPHWQDFLSQIDMLKECECLSALMPTDLGQTVAALRGDNELWLGLALAGGALDALIPSHLAAAMAALVMETPRSDSWTNYPLPVPVEVALGQLRPLRRKLFQLQRRYHIGFPLWLEPDLVPLVERWAGGVSWPELCQHTNLDGGDMVRLLRRTMDVLSQIPHAPHLPSGLKTRARTALQAMNRFPVEEGLED</sequence>
<protein>
    <submittedName>
        <fullName evidence="9">DSH domain-containing protein</fullName>
    </submittedName>
</protein>
<evidence type="ECO:0000259" key="7">
    <source>
        <dbReference type="PROSITE" id="PS51192"/>
    </source>
</evidence>
<dbReference type="Gene3D" id="3.40.50.300">
    <property type="entry name" value="P-loop containing nucleotide triphosphate hydrolases"/>
    <property type="match status" value="2"/>
</dbReference>
<dbReference type="PROSITE" id="PS51192">
    <property type="entry name" value="HELICASE_ATP_BIND_1"/>
    <property type="match status" value="1"/>
</dbReference>
<dbReference type="PANTHER" id="PTHR12131">
    <property type="entry name" value="ATP-DEPENDENT RNA AND DNA HELICASE"/>
    <property type="match status" value="1"/>
</dbReference>
<feature type="domain" description="Helicase ATP-binding" evidence="7">
    <location>
        <begin position="25"/>
        <end position="188"/>
    </location>
</feature>
<keyword evidence="2" id="KW-0378">Hydrolase</keyword>
<feature type="region of interest" description="Disordered" evidence="6">
    <location>
        <begin position="593"/>
        <end position="614"/>
    </location>
</feature>
<organism evidence="9 10">
    <name type="scientific">Gloeomargarita lithophora Alchichica-D10</name>
    <dbReference type="NCBI Taxonomy" id="1188229"/>
    <lineage>
        <taxon>Bacteria</taxon>
        <taxon>Bacillati</taxon>
        <taxon>Cyanobacteriota</taxon>
        <taxon>Cyanophyceae</taxon>
        <taxon>Gloeomargaritales</taxon>
        <taxon>Gloeomargaritaceae</taxon>
        <taxon>Gloeomargarita</taxon>
    </lineage>
</organism>